<proteinExistence type="predicted"/>
<dbReference type="EMBL" id="CM047739">
    <property type="protein sequence ID" value="KAJ0042500.1"/>
    <property type="molecule type" value="Genomic_DNA"/>
</dbReference>
<dbReference type="Proteomes" id="UP001163603">
    <property type="component" value="Chromosome 4"/>
</dbReference>
<name>A0ACC0YYN2_9ROSI</name>
<comment type="caution">
    <text evidence="1">The sequence shown here is derived from an EMBL/GenBank/DDBJ whole genome shotgun (WGS) entry which is preliminary data.</text>
</comment>
<protein>
    <submittedName>
        <fullName evidence="1">Uncharacterized protein</fullName>
    </submittedName>
</protein>
<evidence type="ECO:0000313" key="2">
    <source>
        <dbReference type="Proteomes" id="UP001163603"/>
    </source>
</evidence>
<evidence type="ECO:0000313" key="1">
    <source>
        <dbReference type="EMBL" id="KAJ0042500.1"/>
    </source>
</evidence>
<reference evidence="2" key="1">
    <citation type="journal article" date="2023" name="G3 (Bethesda)">
        <title>Genome assembly and association tests identify interacting loci associated with vigor, precocity, and sex in interspecific pistachio rootstocks.</title>
        <authorList>
            <person name="Palmer W."/>
            <person name="Jacygrad E."/>
            <person name="Sagayaradj S."/>
            <person name="Cavanaugh K."/>
            <person name="Han R."/>
            <person name="Bertier L."/>
            <person name="Beede B."/>
            <person name="Kafkas S."/>
            <person name="Golino D."/>
            <person name="Preece J."/>
            <person name="Michelmore R."/>
        </authorList>
    </citation>
    <scope>NUCLEOTIDE SEQUENCE [LARGE SCALE GENOMIC DNA]</scope>
</reference>
<gene>
    <name evidence="1" type="ORF">Pint_17912</name>
</gene>
<organism evidence="1 2">
    <name type="scientific">Pistacia integerrima</name>
    <dbReference type="NCBI Taxonomy" id="434235"/>
    <lineage>
        <taxon>Eukaryota</taxon>
        <taxon>Viridiplantae</taxon>
        <taxon>Streptophyta</taxon>
        <taxon>Embryophyta</taxon>
        <taxon>Tracheophyta</taxon>
        <taxon>Spermatophyta</taxon>
        <taxon>Magnoliopsida</taxon>
        <taxon>eudicotyledons</taxon>
        <taxon>Gunneridae</taxon>
        <taxon>Pentapetalae</taxon>
        <taxon>rosids</taxon>
        <taxon>malvids</taxon>
        <taxon>Sapindales</taxon>
        <taxon>Anacardiaceae</taxon>
        <taxon>Pistacia</taxon>
    </lineage>
</organism>
<sequence length="33" mass="3586">MTLGGHGFCFAHSHLYLKGLEILLSPLGFLVTI</sequence>
<accession>A0ACC0YYN2</accession>
<keyword evidence="2" id="KW-1185">Reference proteome</keyword>